<dbReference type="InterPro" id="IPR006860">
    <property type="entry name" value="FecR"/>
</dbReference>
<reference evidence="3 4" key="1">
    <citation type="journal article" date="2018" name="Int. J. Syst. Evol. Microbiol.">
        <title>Uliginosibacterium sediminicola sp. nov., isolated from freshwater sediment.</title>
        <authorList>
            <person name="Hwang W.M."/>
            <person name="Kim S.M."/>
            <person name="Kang K."/>
            <person name="Ahn T.Y."/>
        </authorList>
    </citation>
    <scope>NUCLEOTIDE SEQUENCE [LARGE SCALE GENOMIC DNA]</scope>
    <source>
        <strain evidence="3 4">M1-21</strain>
    </source>
</reference>
<dbReference type="InterPro" id="IPR032623">
    <property type="entry name" value="FecR_N"/>
</dbReference>
<gene>
    <name evidence="3" type="ORF">ABDB84_04570</name>
</gene>
<dbReference type="RefSeq" id="WP_345918508.1">
    <property type="nucleotide sequence ID" value="NZ_JBDIVE010000002.1"/>
</dbReference>
<dbReference type="Proteomes" id="UP001410394">
    <property type="component" value="Unassembled WGS sequence"/>
</dbReference>
<sequence length="327" mass="35505">MNSALPRSPTVDIAPDIAAQAVDWLFELQEAGDAEAPRRAFADWLAAHPEHRRAWDHIQRVNGRLQQVAEHAPPVRQALLGGPRRQRRELLIALLTAGASGGLWLNSASGRQSTGWLADLRTGVGERRTLNLADGSELSLNSDSAVDLQFDATRRQLTLQRGEILIRTGHDAQARPFLVRTPYGVLRPLGTRFAVRLLADAGQLAVFEGAVAIQTGDDTATRQVLHAGEQSRFAPGLAVVPRAADENAVAWREGMLVASGMPLAGFLAELSRHRYGRLACAPEIAHLQVSGSYPLADTERILDALCASLPVRIDALTRYWVTLRPAA</sequence>
<accession>A0ABU9YVL2</accession>
<keyword evidence="4" id="KW-1185">Reference proteome</keyword>
<dbReference type="Gene3D" id="2.60.120.1440">
    <property type="match status" value="1"/>
</dbReference>
<feature type="domain" description="FecR N-terminal" evidence="2">
    <location>
        <begin position="20"/>
        <end position="61"/>
    </location>
</feature>
<dbReference type="InterPro" id="IPR012373">
    <property type="entry name" value="Ferrdict_sens_TM"/>
</dbReference>
<dbReference type="Pfam" id="PF16220">
    <property type="entry name" value="DUF4880"/>
    <property type="match status" value="1"/>
</dbReference>
<evidence type="ECO:0000313" key="4">
    <source>
        <dbReference type="Proteomes" id="UP001410394"/>
    </source>
</evidence>
<dbReference type="Pfam" id="PF04773">
    <property type="entry name" value="FecR"/>
    <property type="match status" value="1"/>
</dbReference>
<dbReference type="PANTHER" id="PTHR30273">
    <property type="entry name" value="PERIPLASMIC SIGNAL SENSOR AND SIGMA FACTOR ACTIVATOR FECR-RELATED"/>
    <property type="match status" value="1"/>
</dbReference>
<dbReference type="PIRSF" id="PIRSF018266">
    <property type="entry name" value="FecR"/>
    <property type="match status" value="1"/>
</dbReference>
<evidence type="ECO:0000259" key="1">
    <source>
        <dbReference type="Pfam" id="PF04773"/>
    </source>
</evidence>
<proteinExistence type="predicted"/>
<name>A0ABU9YVL2_9RHOO</name>
<protein>
    <submittedName>
        <fullName evidence="3">FecR domain-containing protein</fullName>
    </submittedName>
</protein>
<organism evidence="3 4">
    <name type="scientific">Uliginosibacterium sediminicola</name>
    <dbReference type="NCBI Taxonomy" id="2024550"/>
    <lineage>
        <taxon>Bacteria</taxon>
        <taxon>Pseudomonadati</taxon>
        <taxon>Pseudomonadota</taxon>
        <taxon>Betaproteobacteria</taxon>
        <taxon>Rhodocyclales</taxon>
        <taxon>Zoogloeaceae</taxon>
        <taxon>Uliginosibacterium</taxon>
    </lineage>
</organism>
<dbReference type="PANTHER" id="PTHR30273:SF2">
    <property type="entry name" value="PROTEIN FECR"/>
    <property type="match status" value="1"/>
</dbReference>
<comment type="caution">
    <text evidence="3">The sequence shown here is derived from an EMBL/GenBank/DDBJ whole genome shotgun (WGS) entry which is preliminary data.</text>
</comment>
<evidence type="ECO:0000259" key="2">
    <source>
        <dbReference type="Pfam" id="PF16220"/>
    </source>
</evidence>
<feature type="domain" description="FecR protein" evidence="1">
    <location>
        <begin position="119"/>
        <end position="211"/>
    </location>
</feature>
<evidence type="ECO:0000313" key="3">
    <source>
        <dbReference type="EMBL" id="MEN3067742.1"/>
    </source>
</evidence>
<dbReference type="EMBL" id="JBDIVE010000002">
    <property type="protein sequence ID" value="MEN3067742.1"/>
    <property type="molecule type" value="Genomic_DNA"/>
</dbReference>